<reference evidence="1 2" key="1">
    <citation type="submission" date="2021-05" db="EMBL/GenBank/DDBJ databases">
        <title>Genome Assembly of Synthetic Allotetraploid Brassica napus Reveals Homoeologous Exchanges between Subgenomes.</title>
        <authorList>
            <person name="Davis J.T."/>
        </authorList>
    </citation>
    <scope>NUCLEOTIDE SEQUENCE [LARGE SCALE GENOMIC DNA]</scope>
    <source>
        <strain evidence="2">cv. Da-Ae</strain>
        <tissue evidence="1">Seedling</tissue>
    </source>
</reference>
<sequence>NLVSLLGDPRLSLLIMAPGRVTPAGLVPGQQLGVSSDDEPGESVPPSIVWGIVRRGSNTPSGFSTSFLPGLIGFSSDLWVLALLVGCACPRDPIMRAIFFGTLGGGGVRAPPLERPRCRRGFRIPWTGSAIVSTWLIEDFESFQSSDPFRVYAKDWSPEWSFMWKMRYLIMLLGTPYLAEVFGVPRYLTTCGDDTCGPSPTPSWGIKLLLAKPAGAYEFSADPQP</sequence>
<keyword evidence="2" id="KW-1185">Reference proteome</keyword>
<name>A0ABQ8E417_BRANA</name>
<organism evidence="1 2">
    <name type="scientific">Brassica napus</name>
    <name type="common">Rape</name>
    <dbReference type="NCBI Taxonomy" id="3708"/>
    <lineage>
        <taxon>Eukaryota</taxon>
        <taxon>Viridiplantae</taxon>
        <taxon>Streptophyta</taxon>
        <taxon>Embryophyta</taxon>
        <taxon>Tracheophyta</taxon>
        <taxon>Spermatophyta</taxon>
        <taxon>Magnoliopsida</taxon>
        <taxon>eudicotyledons</taxon>
        <taxon>Gunneridae</taxon>
        <taxon>Pentapetalae</taxon>
        <taxon>rosids</taxon>
        <taxon>malvids</taxon>
        <taxon>Brassicales</taxon>
        <taxon>Brassicaceae</taxon>
        <taxon>Brassiceae</taxon>
        <taxon>Brassica</taxon>
    </lineage>
</organism>
<comment type="caution">
    <text evidence="1">The sequence shown here is derived from an EMBL/GenBank/DDBJ whole genome shotgun (WGS) entry which is preliminary data.</text>
</comment>
<feature type="non-terminal residue" evidence="1">
    <location>
        <position position="1"/>
    </location>
</feature>
<evidence type="ECO:0000313" key="1">
    <source>
        <dbReference type="EMBL" id="KAH0936357.1"/>
    </source>
</evidence>
<dbReference type="EMBL" id="JAGKQM010000003">
    <property type="protein sequence ID" value="KAH0936357.1"/>
    <property type="molecule type" value="Genomic_DNA"/>
</dbReference>
<protein>
    <submittedName>
        <fullName evidence="1">Uncharacterized protein</fullName>
    </submittedName>
</protein>
<proteinExistence type="predicted"/>
<gene>
    <name evidence="1" type="ORF">HID58_013474</name>
</gene>
<evidence type="ECO:0000313" key="2">
    <source>
        <dbReference type="Proteomes" id="UP000824890"/>
    </source>
</evidence>
<accession>A0ABQ8E417</accession>
<dbReference type="Proteomes" id="UP000824890">
    <property type="component" value="Unassembled WGS sequence"/>
</dbReference>